<protein>
    <recommendedName>
        <fullName evidence="7">WEB family protein</fullName>
    </recommendedName>
</protein>
<dbReference type="Proteomes" id="UP000594263">
    <property type="component" value="Unplaced"/>
</dbReference>
<evidence type="ECO:0000256" key="3">
    <source>
        <dbReference type="SAM" id="Coils"/>
    </source>
</evidence>
<dbReference type="GO" id="GO:0009904">
    <property type="term" value="P:chloroplast accumulation movement"/>
    <property type="evidence" value="ECO:0007669"/>
    <property type="project" value="TreeGrafter"/>
</dbReference>
<reference evidence="5" key="1">
    <citation type="submission" date="2021-01" db="UniProtKB">
        <authorList>
            <consortium name="EnsemblPlants"/>
        </authorList>
    </citation>
    <scope>IDENTIFICATION</scope>
</reference>
<dbReference type="Pfam" id="PF05701">
    <property type="entry name" value="WEMBL"/>
    <property type="match status" value="1"/>
</dbReference>
<evidence type="ECO:0008006" key="7">
    <source>
        <dbReference type="Google" id="ProtNLM"/>
    </source>
</evidence>
<feature type="compositionally biased region" description="Basic and acidic residues" evidence="4">
    <location>
        <begin position="344"/>
        <end position="357"/>
    </location>
</feature>
<feature type="coiled-coil region" evidence="3">
    <location>
        <begin position="183"/>
        <end position="242"/>
    </location>
</feature>
<evidence type="ECO:0000313" key="6">
    <source>
        <dbReference type="Proteomes" id="UP000594263"/>
    </source>
</evidence>
<dbReference type="PANTHER" id="PTHR32054:SF3">
    <property type="entry name" value="HEAVY CHAIN, PUTATIVE, EXPRESSED-RELATED"/>
    <property type="match status" value="1"/>
</dbReference>
<dbReference type="AlphaFoldDB" id="A0A7N0TYK9"/>
<accession>A0A7N0TYK9</accession>
<evidence type="ECO:0000256" key="4">
    <source>
        <dbReference type="SAM" id="MobiDB-lite"/>
    </source>
</evidence>
<sequence>MEIGGVDSDPQFKSVKDAVSLFSGSAFTGNQSIMRRSRPYIPERVMTREWEQHLVHEELYKLRRQLKTADLSNMKTYNEMEEERKLVEDTERKLSTFRTSVELPCTGKVASDITDGTETENTLTNVLESLKLELMSLKGEHSKLMVEESQSGSVRCKLKTQKLELDACLAEEYAMRGQFDGLISALQEMLLETRDARKEEEHEMKLMAEELKKEAEVASRSLEQIENELRLALEETEKANSSEARILYQIRTMSENTTPSTTSIPESITEITIAEEEFEYLIQRVHEADTITEMKVAAAREQIEAAKGSEHKALQKLKRRQKQIEDMRAILDLASKRAQVAEAAKKELRKQLKREQKNSASRTSSRTETPPYHRTKTSKHNLAVSSIKNKRQYLATGGCLPSF</sequence>
<evidence type="ECO:0000256" key="2">
    <source>
        <dbReference type="ARBA" id="ARBA00023054"/>
    </source>
</evidence>
<dbReference type="GO" id="GO:0009903">
    <property type="term" value="P:chloroplast avoidance movement"/>
    <property type="evidence" value="ECO:0007669"/>
    <property type="project" value="TreeGrafter"/>
</dbReference>
<feature type="compositionally biased region" description="Polar residues" evidence="4">
    <location>
        <begin position="358"/>
        <end position="368"/>
    </location>
</feature>
<comment type="similarity">
    <text evidence="1">Belongs to the WEB family.</text>
</comment>
<dbReference type="Gramene" id="Kaladp0048s0397.1.v1.1">
    <property type="protein sequence ID" value="Kaladp0048s0397.1.v1.1"/>
    <property type="gene ID" value="Kaladp0048s0397.v1.1"/>
</dbReference>
<dbReference type="InterPro" id="IPR008545">
    <property type="entry name" value="Web"/>
</dbReference>
<name>A0A7N0TYK9_KALFE</name>
<dbReference type="EnsemblPlants" id="Kaladp0048s0397.1.v1.1">
    <property type="protein sequence ID" value="Kaladp0048s0397.1.v1.1"/>
    <property type="gene ID" value="Kaladp0048s0397.v1.1"/>
</dbReference>
<dbReference type="GO" id="GO:0005829">
    <property type="term" value="C:cytosol"/>
    <property type="evidence" value="ECO:0007669"/>
    <property type="project" value="TreeGrafter"/>
</dbReference>
<keyword evidence="2 3" id="KW-0175">Coiled coil</keyword>
<feature type="region of interest" description="Disordered" evidence="4">
    <location>
        <begin position="344"/>
        <end position="384"/>
    </location>
</feature>
<dbReference type="PANTHER" id="PTHR32054">
    <property type="entry name" value="HEAVY CHAIN, PUTATIVE, EXPRESSED-RELATED-RELATED"/>
    <property type="match status" value="1"/>
</dbReference>
<proteinExistence type="inferred from homology"/>
<evidence type="ECO:0000313" key="5">
    <source>
        <dbReference type="EnsemblPlants" id="Kaladp0048s0397.1.v1.1"/>
    </source>
</evidence>
<dbReference type="OMA" id="TFHSVQH"/>
<keyword evidence="6" id="KW-1185">Reference proteome</keyword>
<evidence type="ECO:0000256" key="1">
    <source>
        <dbReference type="ARBA" id="ARBA00005485"/>
    </source>
</evidence>
<organism evidence="5 6">
    <name type="scientific">Kalanchoe fedtschenkoi</name>
    <name type="common">Lavender scallops</name>
    <name type="synonym">South American air plant</name>
    <dbReference type="NCBI Taxonomy" id="63787"/>
    <lineage>
        <taxon>Eukaryota</taxon>
        <taxon>Viridiplantae</taxon>
        <taxon>Streptophyta</taxon>
        <taxon>Embryophyta</taxon>
        <taxon>Tracheophyta</taxon>
        <taxon>Spermatophyta</taxon>
        <taxon>Magnoliopsida</taxon>
        <taxon>eudicotyledons</taxon>
        <taxon>Gunneridae</taxon>
        <taxon>Pentapetalae</taxon>
        <taxon>Saxifragales</taxon>
        <taxon>Crassulaceae</taxon>
        <taxon>Kalanchoe</taxon>
    </lineage>
</organism>